<dbReference type="SUPFAM" id="SSF103088">
    <property type="entry name" value="OmpA-like"/>
    <property type="match status" value="1"/>
</dbReference>
<dbReference type="PROSITE" id="PS51123">
    <property type="entry name" value="OMPA_2"/>
    <property type="match status" value="1"/>
</dbReference>
<keyword evidence="5" id="KW-1185">Reference proteome</keyword>
<sequence>MSRRSTIATIAAFGVAAAGATAGAWFGAEFVEDRSRTAVSAMLASNDMGWAGVETDGLQLILTGTAPDEPARFRAITRAGYVVDPSRVIDAMEVAPSRAVTPPRFSLEILRNEDGVSVIGLVPTNGGQEALQTLLDEAGGTTPLQITNMVETADYPVSPDWEETLRFGLSVLKDLPRAKISVMPGSVTVTAVADSDTERLRLEQSLTRRKPEIVDLVLNISAPRPVITPFTLRYVIPPEGRPRFEACAVDSLPAEARILRAAQSTGFTGRAGCVIGLGVPSASWGEAASLGIEALGRLGGGALTLSDADVSLVAREGTDADLFDTVVAELGTALPDLFVLSAVLPEPTQVDGTGEAATGTPEFVATLSPEGQVQLRGRLYDDAQQAAVVSYGRALFGFDKTYVATRQDESLPQGWPARVLSGLDALSRLEQGVVIVQPDLVVIRGVTGNARAEAEISGLLSDKLGAEANFRIEVRYEPELDPLLNIPTPEECEDDLNDILTEQKLTFAPGAAVIEASGDGQIGRLKDKLDDCERAVFEVGGHTDSQGSEGGNLTLSVQRADAVRAALIARGVRPSQLVAKGYGESQPIADNGTEEGRETNRRITFTLLGRRDADPEDEIDVAPDQPVDDTTAQAEDEGEVPAQAEGETAEGAGE</sequence>
<feature type="region of interest" description="Disordered" evidence="2">
    <location>
        <begin position="607"/>
        <end position="654"/>
    </location>
</feature>
<dbReference type="Gene3D" id="3.30.1330.60">
    <property type="entry name" value="OmpA-like domain"/>
    <property type="match status" value="1"/>
</dbReference>
<evidence type="ECO:0000259" key="3">
    <source>
        <dbReference type="PROSITE" id="PS51123"/>
    </source>
</evidence>
<evidence type="ECO:0000256" key="2">
    <source>
        <dbReference type="SAM" id="MobiDB-lite"/>
    </source>
</evidence>
<dbReference type="InterPro" id="IPR006665">
    <property type="entry name" value="OmpA-like"/>
</dbReference>
<protein>
    <submittedName>
        <fullName evidence="4">OmpA-OmpF porin, OOP family</fullName>
    </submittedName>
</protein>
<dbReference type="PANTHER" id="PTHR30329">
    <property type="entry name" value="STATOR ELEMENT OF FLAGELLAR MOTOR COMPLEX"/>
    <property type="match status" value="1"/>
</dbReference>
<evidence type="ECO:0000313" key="4">
    <source>
        <dbReference type="EMBL" id="SFI95228.1"/>
    </source>
</evidence>
<dbReference type="EMBL" id="FORA01000002">
    <property type="protein sequence ID" value="SFI95228.1"/>
    <property type="molecule type" value="Genomic_DNA"/>
</dbReference>
<accession>A0A1I3ME33</accession>
<dbReference type="RefSeq" id="WP_092779467.1">
    <property type="nucleotide sequence ID" value="NZ_FORA01000002.1"/>
</dbReference>
<dbReference type="STRING" id="390807.SAMN04488095_1817"/>
<reference evidence="4 5" key="1">
    <citation type="submission" date="2016-10" db="EMBL/GenBank/DDBJ databases">
        <authorList>
            <person name="de Groot N.N."/>
        </authorList>
    </citation>
    <scope>NUCLEOTIDE SEQUENCE [LARGE SCALE GENOMIC DNA]</scope>
    <source>
        <strain evidence="4 5">DSM 19073</strain>
    </source>
</reference>
<organism evidence="4 5">
    <name type="scientific">Jannaschia pohangensis</name>
    <dbReference type="NCBI Taxonomy" id="390807"/>
    <lineage>
        <taxon>Bacteria</taxon>
        <taxon>Pseudomonadati</taxon>
        <taxon>Pseudomonadota</taxon>
        <taxon>Alphaproteobacteria</taxon>
        <taxon>Rhodobacterales</taxon>
        <taxon>Roseobacteraceae</taxon>
        <taxon>Jannaschia</taxon>
    </lineage>
</organism>
<evidence type="ECO:0000256" key="1">
    <source>
        <dbReference type="PROSITE-ProRule" id="PRU00473"/>
    </source>
</evidence>
<dbReference type="PRINTS" id="PR01023">
    <property type="entry name" value="NAFLGMOTY"/>
</dbReference>
<dbReference type="AlphaFoldDB" id="A0A1I3ME33"/>
<feature type="domain" description="OmpA-like" evidence="3">
    <location>
        <begin position="494"/>
        <end position="611"/>
    </location>
</feature>
<dbReference type="Pfam" id="PF00691">
    <property type="entry name" value="OmpA"/>
    <property type="match status" value="1"/>
</dbReference>
<dbReference type="PANTHER" id="PTHR30329:SF21">
    <property type="entry name" value="LIPOPROTEIN YIAD-RELATED"/>
    <property type="match status" value="1"/>
</dbReference>
<proteinExistence type="predicted"/>
<dbReference type="InterPro" id="IPR050330">
    <property type="entry name" value="Bact_OuterMem_StrucFunc"/>
</dbReference>
<gene>
    <name evidence="4" type="ORF">SAMN04488095_1817</name>
</gene>
<feature type="compositionally biased region" description="Low complexity" evidence="2">
    <location>
        <begin position="642"/>
        <end position="654"/>
    </location>
</feature>
<name>A0A1I3ME33_9RHOB</name>
<dbReference type="GO" id="GO:0016020">
    <property type="term" value="C:membrane"/>
    <property type="evidence" value="ECO:0007669"/>
    <property type="project" value="UniProtKB-UniRule"/>
</dbReference>
<dbReference type="Proteomes" id="UP000199110">
    <property type="component" value="Unassembled WGS sequence"/>
</dbReference>
<dbReference type="CDD" id="cd07185">
    <property type="entry name" value="OmpA_C-like"/>
    <property type="match status" value="1"/>
</dbReference>
<keyword evidence="1" id="KW-0472">Membrane</keyword>
<evidence type="ECO:0000313" key="5">
    <source>
        <dbReference type="Proteomes" id="UP000199110"/>
    </source>
</evidence>
<dbReference type="OrthoDB" id="5525824at2"/>
<dbReference type="Gene3D" id="3.40.1520.20">
    <property type="match status" value="1"/>
</dbReference>
<dbReference type="InterPro" id="IPR036737">
    <property type="entry name" value="OmpA-like_sf"/>
</dbReference>